<feature type="transmembrane region" description="Helical" evidence="1">
    <location>
        <begin position="150"/>
        <end position="173"/>
    </location>
</feature>
<evidence type="ECO:0000313" key="3">
    <source>
        <dbReference type="Proteomes" id="UP000244496"/>
    </source>
</evidence>
<dbReference type="Proteomes" id="UP000244496">
    <property type="component" value="Chromosome"/>
</dbReference>
<feature type="transmembrane region" description="Helical" evidence="1">
    <location>
        <begin position="76"/>
        <end position="96"/>
    </location>
</feature>
<organism evidence="2 3">
    <name type="scientific">Paragemmobacter aquarius</name>
    <dbReference type="NCBI Taxonomy" id="2169400"/>
    <lineage>
        <taxon>Bacteria</taxon>
        <taxon>Pseudomonadati</taxon>
        <taxon>Pseudomonadota</taxon>
        <taxon>Alphaproteobacteria</taxon>
        <taxon>Rhodobacterales</taxon>
        <taxon>Paracoccaceae</taxon>
        <taxon>Paragemmobacter</taxon>
    </lineage>
</organism>
<keyword evidence="3" id="KW-1185">Reference proteome</keyword>
<dbReference type="OrthoDB" id="7847071at2"/>
<dbReference type="RefSeq" id="WP_108435299.1">
    <property type="nucleotide sequence ID" value="NZ_CP028918.1"/>
</dbReference>
<feature type="transmembrane region" description="Helical" evidence="1">
    <location>
        <begin position="102"/>
        <end position="121"/>
    </location>
</feature>
<keyword evidence="1" id="KW-0472">Membrane</keyword>
<name>A0A2S0UL37_9RHOB</name>
<evidence type="ECO:0000313" key="2">
    <source>
        <dbReference type="EMBL" id="AWB48480.1"/>
    </source>
</evidence>
<keyword evidence="1" id="KW-1133">Transmembrane helix</keyword>
<protein>
    <submittedName>
        <fullName evidence="2">Component of SufBCD complex</fullName>
    </submittedName>
</protein>
<accession>A0A2S0UL37</accession>
<proteinExistence type="predicted"/>
<gene>
    <name evidence="2" type="ORF">HYN69_08115</name>
</gene>
<dbReference type="EMBL" id="CP028918">
    <property type="protein sequence ID" value="AWB48480.1"/>
    <property type="molecule type" value="Genomic_DNA"/>
</dbReference>
<keyword evidence="1" id="KW-0812">Transmembrane</keyword>
<evidence type="ECO:0000256" key="1">
    <source>
        <dbReference type="SAM" id="Phobius"/>
    </source>
</evidence>
<dbReference type="AlphaFoldDB" id="A0A2S0UL37"/>
<dbReference type="KEGG" id="geh:HYN69_08115"/>
<sequence>MQWYQTIFELIDMRSFSNLWYWVGLSVFWSTVGHWVLGVPHDLIRRAEKNEDFARHDVETLVAVYVRRLLFIVRTAGIWMVAVLSFVLSGLMLLATRYNVEFAQAVLCLLLPGCIVFLLTLRTARIIEAGENAGTPLLQRLRRHRQSVQVVGMISIFFTGVFGMYQNMLIGVYG</sequence>
<feature type="transmembrane region" description="Helical" evidence="1">
    <location>
        <begin position="20"/>
        <end position="39"/>
    </location>
</feature>
<reference evidence="2 3" key="1">
    <citation type="submission" date="2018-04" db="EMBL/GenBank/DDBJ databases">
        <title>Genome sequencing of Gemmobacter.</title>
        <authorList>
            <person name="Yi H."/>
            <person name="Baek M.-G."/>
        </authorList>
    </citation>
    <scope>NUCLEOTIDE SEQUENCE [LARGE SCALE GENOMIC DNA]</scope>
    <source>
        <strain evidence="2 3">HYN0069</strain>
    </source>
</reference>